<gene>
    <name evidence="1" type="ORF">SporoS204_13950</name>
</gene>
<keyword evidence="2" id="KW-1185">Reference proteome</keyword>
<dbReference type="RefSeq" id="WP_029052462.1">
    <property type="nucleotide sequence ID" value="NZ_CP015108.1"/>
</dbReference>
<sequence length="84" mass="9318">MNDSFFKKIESKTGVPMEEVFALANAIQYADFKDEKQVRKIIKKVSQVANKDVPQSVEDELVNSIITSGKGLNLNDISQMLGGK</sequence>
<dbReference type="Pfam" id="PF14069">
    <property type="entry name" value="SpoVIF"/>
    <property type="match status" value="1"/>
</dbReference>
<name>A0ABM6JY56_SPOUR</name>
<accession>A0ABM6JY56</accession>
<reference evidence="1 2" key="1">
    <citation type="submission" date="2016-04" db="EMBL/GenBank/DDBJ databases">
        <title>Comparative Genomics and Epigenetics of Sporosarcina ureae.</title>
        <authorList>
            <person name="Oliver A.S."/>
            <person name="Cooper K.K."/>
        </authorList>
    </citation>
    <scope>NUCLEOTIDE SEQUENCE [LARGE SCALE GENOMIC DNA]</scope>
    <source>
        <strain evidence="1 2">S204</strain>
    </source>
</reference>
<proteinExistence type="predicted"/>
<dbReference type="EMBL" id="CP015108">
    <property type="protein sequence ID" value="ARF15156.1"/>
    <property type="molecule type" value="Genomic_DNA"/>
</dbReference>
<evidence type="ECO:0000313" key="1">
    <source>
        <dbReference type="EMBL" id="ARF15156.1"/>
    </source>
</evidence>
<evidence type="ECO:0000313" key="2">
    <source>
        <dbReference type="Proteomes" id="UP000192486"/>
    </source>
</evidence>
<dbReference type="Proteomes" id="UP000192486">
    <property type="component" value="Chromosome"/>
</dbReference>
<organism evidence="1 2">
    <name type="scientific">Sporosarcina ureae</name>
    <dbReference type="NCBI Taxonomy" id="1571"/>
    <lineage>
        <taxon>Bacteria</taxon>
        <taxon>Bacillati</taxon>
        <taxon>Bacillota</taxon>
        <taxon>Bacilli</taxon>
        <taxon>Bacillales</taxon>
        <taxon>Caryophanaceae</taxon>
        <taxon>Sporosarcina</taxon>
    </lineage>
</organism>
<protein>
    <submittedName>
        <fullName evidence="1">Sporulation protein</fullName>
    </submittedName>
</protein>
<dbReference type="InterPro" id="IPR025942">
    <property type="entry name" value="SpoVIF"/>
</dbReference>